<comment type="function">
    <text evidence="8">Converts seryl-tRNA(Sec) to selenocysteinyl-tRNA(Sec) required for selenoprotein biosynthesis.</text>
</comment>
<dbReference type="InterPro" id="IPR025862">
    <property type="entry name" value="SelA_trans_N_dom"/>
</dbReference>
<comment type="catalytic activity">
    <reaction evidence="8">
        <text>L-seryl-tRNA(Sec) + selenophosphate + H(+) = L-selenocysteinyl-tRNA(Sec) + phosphate</text>
        <dbReference type="Rhea" id="RHEA:22728"/>
        <dbReference type="Rhea" id="RHEA-COMP:9742"/>
        <dbReference type="Rhea" id="RHEA-COMP:9743"/>
        <dbReference type="ChEBI" id="CHEBI:15378"/>
        <dbReference type="ChEBI" id="CHEBI:16144"/>
        <dbReference type="ChEBI" id="CHEBI:43474"/>
        <dbReference type="ChEBI" id="CHEBI:78533"/>
        <dbReference type="ChEBI" id="CHEBI:78573"/>
        <dbReference type="EC" id="2.9.1.1"/>
    </reaction>
</comment>
<dbReference type="InterPro" id="IPR004534">
    <property type="entry name" value="SelA_trans"/>
</dbReference>
<name>A0ABU1F6N4_9RHOB</name>
<evidence type="ECO:0000256" key="2">
    <source>
        <dbReference type="ARBA" id="ARBA00022490"/>
    </source>
</evidence>
<dbReference type="GO" id="GO:0004125">
    <property type="term" value="F:L-seryl-tRNA(Sec) selenium transferase activity"/>
    <property type="evidence" value="ECO:0007669"/>
    <property type="project" value="UniProtKB-EC"/>
</dbReference>
<feature type="modified residue" description="N6-(pyridoxal phosphate)lysine" evidence="8">
    <location>
        <position position="294"/>
    </location>
</feature>
<dbReference type="SUPFAM" id="SSF53383">
    <property type="entry name" value="PLP-dependent transferases"/>
    <property type="match status" value="1"/>
</dbReference>
<evidence type="ECO:0000256" key="4">
    <source>
        <dbReference type="ARBA" id="ARBA00022898"/>
    </source>
</evidence>
<evidence type="ECO:0000256" key="8">
    <source>
        <dbReference type="HAMAP-Rule" id="MF_00423"/>
    </source>
</evidence>
<keyword evidence="2 8" id="KW-0963">Cytoplasm</keyword>
<evidence type="ECO:0000313" key="10">
    <source>
        <dbReference type="EMBL" id="MDR5652540.1"/>
    </source>
</evidence>
<comment type="pathway">
    <text evidence="8">Aminoacyl-tRNA biosynthesis; selenocysteinyl-tRNA(Sec) biosynthesis; selenocysteinyl-tRNA(Sec) from L-seryl-tRNA(Sec) (bacterial route): step 1/1.</text>
</comment>
<evidence type="ECO:0000256" key="1">
    <source>
        <dbReference type="ARBA" id="ARBA00001933"/>
    </source>
</evidence>
<dbReference type="Pfam" id="PF12390">
    <property type="entry name" value="Se-cys_synth_N"/>
    <property type="match status" value="1"/>
</dbReference>
<keyword evidence="4 8" id="KW-0663">Pyridoxal phosphate</keyword>
<organism evidence="10 11">
    <name type="scientific">Ruixingdingia sedimenti</name>
    <dbReference type="NCBI Taxonomy" id="3073604"/>
    <lineage>
        <taxon>Bacteria</taxon>
        <taxon>Pseudomonadati</taxon>
        <taxon>Pseudomonadota</taxon>
        <taxon>Alphaproteobacteria</taxon>
        <taxon>Rhodobacterales</taxon>
        <taxon>Paracoccaceae</taxon>
        <taxon>Ruixingdingia</taxon>
    </lineage>
</organism>
<keyword evidence="11" id="KW-1185">Reference proteome</keyword>
<proteinExistence type="inferred from homology"/>
<evidence type="ECO:0000256" key="7">
    <source>
        <dbReference type="ARBA" id="ARBA00044507"/>
    </source>
</evidence>
<dbReference type="InterPro" id="IPR018319">
    <property type="entry name" value="SelA-like"/>
</dbReference>
<keyword evidence="3 8" id="KW-0808">Transferase</keyword>
<evidence type="ECO:0000313" key="11">
    <source>
        <dbReference type="Proteomes" id="UP001247754"/>
    </source>
</evidence>
<comment type="cofactor">
    <cofactor evidence="1 8">
        <name>pyridoxal 5'-phosphate</name>
        <dbReference type="ChEBI" id="CHEBI:597326"/>
    </cofactor>
</comment>
<evidence type="ECO:0000256" key="6">
    <source>
        <dbReference type="ARBA" id="ARBA00023266"/>
    </source>
</evidence>
<evidence type="ECO:0000259" key="9">
    <source>
        <dbReference type="Pfam" id="PF12390"/>
    </source>
</evidence>
<dbReference type="Gene3D" id="3.90.1150.180">
    <property type="match status" value="1"/>
</dbReference>
<accession>A0ABU1F6N4</accession>
<dbReference type="PANTHER" id="PTHR32328:SF0">
    <property type="entry name" value="L-SERYL-TRNA(SEC) SELENIUM TRANSFERASE"/>
    <property type="match status" value="1"/>
</dbReference>
<dbReference type="EMBL" id="JAVKPH010000006">
    <property type="protein sequence ID" value="MDR5652540.1"/>
    <property type="molecule type" value="Genomic_DNA"/>
</dbReference>
<protein>
    <recommendedName>
        <fullName evidence="8">L-seryl-tRNA(Sec) selenium transferase</fullName>
        <ecNumber evidence="8">2.9.1.1</ecNumber>
    </recommendedName>
    <alternativeName>
        <fullName evidence="8">Selenocysteine synthase</fullName>
        <shortName evidence="8">Sec synthase</shortName>
    </alternativeName>
    <alternativeName>
        <fullName evidence="8">Selenocysteinyl-tRNA(Sec) synthase</fullName>
    </alternativeName>
</protein>
<dbReference type="EC" id="2.9.1.1" evidence="8"/>
<gene>
    <name evidence="8 10" type="primary">selA</name>
    <name evidence="10" type="ORF">RGD00_07995</name>
</gene>
<dbReference type="InterPro" id="IPR015424">
    <property type="entry name" value="PyrdxlP-dep_Trfase"/>
</dbReference>
<comment type="subcellular location">
    <subcellularLocation>
        <location evidence="8">Cytoplasm</location>
    </subcellularLocation>
</comment>
<dbReference type="PANTHER" id="PTHR32328">
    <property type="entry name" value="L-SERYL-TRNA(SEC) SELENIUM TRANSFERASE"/>
    <property type="match status" value="1"/>
</dbReference>
<comment type="caution">
    <text evidence="10">The sequence shown here is derived from an EMBL/GenBank/DDBJ whole genome shotgun (WGS) entry which is preliminary data.</text>
</comment>
<keyword evidence="5 8" id="KW-0648">Protein biosynthesis</keyword>
<keyword evidence="6 8" id="KW-0711">Selenium</keyword>
<evidence type="ECO:0000256" key="5">
    <source>
        <dbReference type="ARBA" id="ARBA00022917"/>
    </source>
</evidence>
<dbReference type="RefSeq" id="WP_310456784.1">
    <property type="nucleotide sequence ID" value="NZ_JAVKPH010000006.1"/>
</dbReference>
<feature type="domain" description="L-seryl-tRNA selenium transferase N-terminal" evidence="9">
    <location>
        <begin position="15"/>
        <end position="51"/>
    </location>
</feature>
<comment type="similarity">
    <text evidence="7 8">Belongs to the SelA family.</text>
</comment>
<dbReference type="HAMAP" id="MF_00423">
    <property type="entry name" value="SelA"/>
    <property type="match status" value="1"/>
</dbReference>
<dbReference type="NCBIfam" id="TIGR00474">
    <property type="entry name" value="selA"/>
    <property type="match status" value="1"/>
</dbReference>
<reference evidence="10 11" key="1">
    <citation type="submission" date="2023-09" db="EMBL/GenBank/DDBJ databases">
        <title>Xinfangfangia sedmenti sp. nov., isolated the sedment.</title>
        <authorList>
            <person name="Xu L."/>
        </authorList>
    </citation>
    <scope>NUCLEOTIDE SEQUENCE [LARGE SCALE GENOMIC DNA]</scope>
    <source>
        <strain evidence="10 11">LG-4</strain>
    </source>
</reference>
<dbReference type="InterPro" id="IPR015421">
    <property type="entry name" value="PyrdxlP-dep_Trfase_major"/>
</dbReference>
<dbReference type="Proteomes" id="UP001247754">
    <property type="component" value="Unassembled WGS sequence"/>
</dbReference>
<sequence>MPTQDAMTPDPRTALPSIDRLLRHADAAALAAGHGRQRVVAALRAELADLRAAGGAAPGDAALLAGCARRLAAGAAPSLVPVLNLTGTVNHTNLGRALWSQRAADAAYGAMRGAANLEFDLDRGARGARDSHTERLLCDLTGAEAATVVNNNAAAVLLMLNTLAQGREVIVSRGELVEIGGAFRVPDVMRGAGARLREVGTTNRTHRHDYAGAIGPDTAALMKVHASNYAIRGFTAEVPQADLAALAAGHGLPFLIDLGSGSLLRLAQFGLPDEPTVRQAIADGADVVSFSGDKLLGGPQCGILVGKRELIDRMRANPLKRALRVDKVIIAGLEATLRACADTDLARREIPTLRLLTRPLAEIAACAERLHPAVAAALAGVAEVAVIPCRSQIGSGAQPVDLLDSRGLAITPRADGPSASAIARMFRQLPLPVIGRIHQGAFILDLRCLEDEGPFLAQLGHLGAGR</sequence>
<evidence type="ECO:0000256" key="3">
    <source>
        <dbReference type="ARBA" id="ARBA00022679"/>
    </source>
</evidence>
<dbReference type="Gene3D" id="3.40.640.10">
    <property type="entry name" value="Type I PLP-dependent aspartate aminotransferase-like (Major domain)"/>
    <property type="match status" value="1"/>
</dbReference>
<dbReference type="Pfam" id="PF03841">
    <property type="entry name" value="SelA"/>
    <property type="match status" value="1"/>
</dbReference>